<dbReference type="STRING" id="947013.SAMN04488109_5626"/>
<evidence type="ECO:0000313" key="10">
    <source>
        <dbReference type="EMBL" id="SHH85859.1"/>
    </source>
</evidence>
<evidence type="ECO:0000256" key="8">
    <source>
        <dbReference type="SAM" id="SignalP"/>
    </source>
</evidence>
<dbReference type="InterPro" id="IPR000834">
    <property type="entry name" value="Peptidase_M14"/>
</dbReference>
<dbReference type="InterPro" id="IPR029062">
    <property type="entry name" value="Class_I_gatase-like"/>
</dbReference>
<keyword evidence="10" id="KW-0121">Carboxypeptidase</keyword>
<evidence type="ECO:0000256" key="1">
    <source>
        <dbReference type="ARBA" id="ARBA00001947"/>
    </source>
</evidence>
<evidence type="ECO:0000256" key="2">
    <source>
        <dbReference type="ARBA" id="ARBA00005988"/>
    </source>
</evidence>
<dbReference type="SUPFAM" id="SSF52317">
    <property type="entry name" value="Class I glutamine amidotransferase-like"/>
    <property type="match status" value="1"/>
</dbReference>
<evidence type="ECO:0000256" key="6">
    <source>
        <dbReference type="ARBA" id="ARBA00023049"/>
    </source>
</evidence>
<dbReference type="PANTHER" id="PTHR11705:SF143">
    <property type="entry name" value="SLL0236 PROTEIN"/>
    <property type="match status" value="1"/>
</dbReference>
<keyword evidence="3" id="KW-0645">Protease</keyword>
<dbReference type="Proteomes" id="UP000184212">
    <property type="component" value="Unassembled WGS sequence"/>
</dbReference>
<keyword evidence="4" id="KW-0378">Hydrolase</keyword>
<dbReference type="GO" id="GO:0006508">
    <property type="term" value="P:proteolysis"/>
    <property type="evidence" value="ECO:0007669"/>
    <property type="project" value="UniProtKB-KW"/>
</dbReference>
<dbReference type="PROSITE" id="PS52035">
    <property type="entry name" value="PEPTIDASE_M14"/>
    <property type="match status" value="1"/>
</dbReference>
<evidence type="ECO:0000256" key="3">
    <source>
        <dbReference type="ARBA" id="ARBA00022670"/>
    </source>
</evidence>
<dbReference type="GO" id="GO:0008270">
    <property type="term" value="F:zinc ion binding"/>
    <property type="evidence" value="ECO:0007669"/>
    <property type="project" value="InterPro"/>
</dbReference>
<dbReference type="AlphaFoldDB" id="A0A1M5WE61"/>
<dbReference type="GO" id="GO:0005615">
    <property type="term" value="C:extracellular space"/>
    <property type="evidence" value="ECO:0007669"/>
    <property type="project" value="TreeGrafter"/>
</dbReference>
<gene>
    <name evidence="10" type="ORF">SAMN04488109_5626</name>
</gene>
<dbReference type="SMART" id="SM00631">
    <property type="entry name" value="Zn_pept"/>
    <property type="match status" value="1"/>
</dbReference>
<dbReference type="Pfam" id="PF00246">
    <property type="entry name" value="Peptidase_M14"/>
    <property type="match status" value="1"/>
</dbReference>
<dbReference type="CDD" id="cd03143">
    <property type="entry name" value="A4_beta-galactosidase_middle_domain"/>
    <property type="match status" value="1"/>
</dbReference>
<feature type="signal peptide" evidence="8">
    <location>
        <begin position="1"/>
        <end position="18"/>
    </location>
</feature>
<dbReference type="OrthoDB" id="9758209at2"/>
<reference evidence="10 11" key="1">
    <citation type="submission" date="2016-11" db="EMBL/GenBank/DDBJ databases">
        <authorList>
            <person name="Jaros S."/>
            <person name="Januszkiewicz K."/>
            <person name="Wedrychowicz H."/>
        </authorList>
    </citation>
    <scope>NUCLEOTIDE SEQUENCE [LARGE SCALE GENOMIC DNA]</scope>
    <source>
        <strain evidence="10 11">DSM 24574</strain>
    </source>
</reference>
<organism evidence="10 11">
    <name type="scientific">Chryseolinea serpens</name>
    <dbReference type="NCBI Taxonomy" id="947013"/>
    <lineage>
        <taxon>Bacteria</taxon>
        <taxon>Pseudomonadati</taxon>
        <taxon>Bacteroidota</taxon>
        <taxon>Cytophagia</taxon>
        <taxon>Cytophagales</taxon>
        <taxon>Fulvivirgaceae</taxon>
        <taxon>Chryseolinea</taxon>
    </lineage>
</organism>
<comment type="cofactor">
    <cofactor evidence="1">
        <name>Zn(2+)</name>
        <dbReference type="ChEBI" id="CHEBI:29105"/>
    </cofactor>
</comment>
<sequence>MLKSFVLTIFLTSIAILASSQPDLSYYLPEGATYDPAIPTPKAIIGHEVGEWHVTHDRLVNYMYALDKASDRVSLEVTGYTYEGRPLLLLTITSPKNHEKLEAIRTQHLQLTDPAKSASLDTKSMPIVFYIGFSIHGNEASGVNAGLLAAYHFAAAQGKEIESYLENTIILFDPSYNPDGMQRFSSWVNSRKSQVTSTDPSDTEHNEAWPGGRFNHYWFDLNRDWLVAQHPESQARVKSFQRWKPNVLTDHHEMGTNATFFFQPGVPSRVHPLTPDKNFELTKRIGEFHAKALDQIGSFYYTQEGYDDFYYGKGSTFPDVQGAIGILFEQASSRGHAQESINGVLTFPFTVRNQFTTALSSLKAVNTMREDLLNYQRQFFKDAVADAGKDPVKAYLFGAPKDPVRAFYLAEIIARQNVDIYKASGTQTINGKNYEAASSYVVPLNQSQYKLIKGMFEKRTQFKDSLFYDISSWTLPLAFGLDYEELKTVPALGEKITQPKLPAGKRIGGKSEYAYVFESNGYYAPRAIYRILNHGLRLKVASNAFYHSDGRKFEAGALLLEVGSQEKSADQIEYIVNEIVEKDGIDVYAFNSGLDYRGVSLGSGSFLPIKKPVIAMLVGDGISATDAGEVWHMLDTRFQIPVTLIPVNVFDKASLSKYNTIILPPTISTPSISEATKERLKTWTQNGGVIIGMENAVTWLTNMGLGRFDMKKEEEKKDAPPVKARPYGDIDEYTGAQETSGAIFEATVDLTHPLLYGYTNPRMAIFKSNNLFMEKAKNAYGNPVVFTASPLLSGYISKPNYAKLKESAMAGVTAMGQGRVIGFTDNLCFRAFWLGSNKMMMNAIYYGPLISNTSSR</sequence>
<protein>
    <submittedName>
        <fullName evidence="10">Zinc carboxypeptidase</fullName>
    </submittedName>
</protein>
<keyword evidence="8" id="KW-0732">Signal</keyword>
<evidence type="ECO:0000256" key="4">
    <source>
        <dbReference type="ARBA" id="ARBA00022801"/>
    </source>
</evidence>
<dbReference type="Gene3D" id="3.40.630.10">
    <property type="entry name" value="Zn peptidases"/>
    <property type="match status" value="1"/>
</dbReference>
<comment type="similarity">
    <text evidence="2 7">Belongs to the peptidase M14 family.</text>
</comment>
<comment type="caution">
    <text evidence="7">Lacks conserved residue(s) required for the propagation of feature annotation.</text>
</comment>
<dbReference type="CDD" id="cd06238">
    <property type="entry name" value="M14-like"/>
    <property type="match status" value="1"/>
</dbReference>
<dbReference type="GO" id="GO:0004181">
    <property type="term" value="F:metallocarboxypeptidase activity"/>
    <property type="evidence" value="ECO:0007669"/>
    <property type="project" value="InterPro"/>
</dbReference>
<keyword evidence="6" id="KW-0482">Metalloprotease</keyword>
<accession>A0A1M5WE61</accession>
<keyword evidence="5" id="KW-0862">Zinc</keyword>
<dbReference type="PANTHER" id="PTHR11705">
    <property type="entry name" value="PROTEASE FAMILY M14 CARBOXYPEPTIDASE A,B"/>
    <property type="match status" value="1"/>
</dbReference>
<proteinExistence type="inferred from homology"/>
<dbReference type="EMBL" id="FQWQ01000005">
    <property type="protein sequence ID" value="SHH85859.1"/>
    <property type="molecule type" value="Genomic_DNA"/>
</dbReference>
<evidence type="ECO:0000313" key="11">
    <source>
        <dbReference type="Proteomes" id="UP000184212"/>
    </source>
</evidence>
<name>A0A1M5WE61_9BACT</name>
<evidence type="ECO:0000256" key="5">
    <source>
        <dbReference type="ARBA" id="ARBA00022833"/>
    </source>
</evidence>
<feature type="domain" description="Peptidase M14" evidence="9">
    <location>
        <begin position="52"/>
        <end position="351"/>
    </location>
</feature>
<feature type="chain" id="PRO_5013268657" evidence="8">
    <location>
        <begin position="19"/>
        <end position="856"/>
    </location>
</feature>
<evidence type="ECO:0000256" key="7">
    <source>
        <dbReference type="PROSITE-ProRule" id="PRU01379"/>
    </source>
</evidence>
<dbReference type="RefSeq" id="WP_073141372.1">
    <property type="nucleotide sequence ID" value="NZ_FQWQ01000005.1"/>
</dbReference>
<dbReference type="SUPFAM" id="SSF53187">
    <property type="entry name" value="Zn-dependent exopeptidases"/>
    <property type="match status" value="1"/>
</dbReference>
<keyword evidence="11" id="KW-1185">Reference proteome</keyword>
<evidence type="ECO:0000259" key="9">
    <source>
        <dbReference type="PROSITE" id="PS52035"/>
    </source>
</evidence>